<dbReference type="Proteomes" id="UP000216300">
    <property type="component" value="Unassembled WGS sequence"/>
</dbReference>
<dbReference type="EMBL" id="NMVJ01000011">
    <property type="protein sequence ID" value="OYN88637.1"/>
    <property type="molecule type" value="Genomic_DNA"/>
</dbReference>
<feature type="transmembrane region" description="Helical" evidence="1">
    <location>
        <begin position="142"/>
        <end position="158"/>
    </location>
</feature>
<keyword evidence="3" id="KW-1185">Reference proteome</keyword>
<evidence type="ECO:0000313" key="2">
    <source>
        <dbReference type="EMBL" id="OYN88637.1"/>
    </source>
</evidence>
<evidence type="ECO:0000256" key="1">
    <source>
        <dbReference type="SAM" id="Phobius"/>
    </source>
</evidence>
<keyword evidence="1" id="KW-0472">Membrane</keyword>
<organism evidence="2 3">
    <name type="scientific">Parenemella sanctibonifatiensis</name>
    <dbReference type="NCBI Taxonomy" id="2016505"/>
    <lineage>
        <taxon>Bacteria</taxon>
        <taxon>Bacillati</taxon>
        <taxon>Actinomycetota</taxon>
        <taxon>Actinomycetes</taxon>
        <taxon>Propionibacteriales</taxon>
        <taxon>Propionibacteriaceae</taxon>
        <taxon>Parenemella</taxon>
    </lineage>
</organism>
<keyword evidence="1" id="KW-0812">Transmembrane</keyword>
<feature type="transmembrane region" description="Helical" evidence="1">
    <location>
        <begin position="79"/>
        <end position="99"/>
    </location>
</feature>
<name>A0A255EAP1_9ACTN</name>
<reference evidence="2 3" key="1">
    <citation type="submission" date="2017-07" db="EMBL/GenBank/DDBJ databases">
        <title>Draft whole genome sequences of clinical Proprionibacteriaceae strains.</title>
        <authorList>
            <person name="Bernier A.-M."/>
            <person name="Bernard K."/>
            <person name="Domingo M.-C."/>
        </authorList>
    </citation>
    <scope>NUCLEOTIDE SEQUENCE [LARGE SCALE GENOMIC DNA]</scope>
    <source>
        <strain evidence="2 3">NML 150081</strain>
    </source>
</reference>
<comment type="caution">
    <text evidence="2">The sequence shown here is derived from an EMBL/GenBank/DDBJ whole genome shotgun (WGS) entry which is preliminary data.</text>
</comment>
<gene>
    <name evidence="2" type="ORF">CGZ91_13605</name>
</gene>
<protein>
    <submittedName>
        <fullName evidence="2">Uncharacterized protein</fullName>
    </submittedName>
</protein>
<keyword evidence="1" id="KW-1133">Transmembrane helix</keyword>
<sequence>MNDRVADGAGQASRRAGAIQGTADPARVWLRAGAVLMLVGVVMAVVGMLTPWDVYRDEVSNGIQHALDDMSMTRPVGGIRMFGFVVVGCCCLLVADGALRVLGSRSGGMGTLGSLAGFGASVVVLMFETATGRPAELYPGAQLYYVSFIVVLVGALIVREARASQAEAAEA</sequence>
<feature type="transmembrane region" description="Helical" evidence="1">
    <location>
        <begin position="111"/>
        <end position="130"/>
    </location>
</feature>
<dbReference type="RefSeq" id="WP_094456011.1">
    <property type="nucleotide sequence ID" value="NZ_NMVJ01000011.1"/>
</dbReference>
<dbReference type="AlphaFoldDB" id="A0A255EAP1"/>
<evidence type="ECO:0000313" key="3">
    <source>
        <dbReference type="Proteomes" id="UP000216300"/>
    </source>
</evidence>
<feature type="transmembrane region" description="Helical" evidence="1">
    <location>
        <begin position="28"/>
        <end position="49"/>
    </location>
</feature>
<proteinExistence type="predicted"/>
<accession>A0A255EAP1</accession>